<dbReference type="CDD" id="cd00657">
    <property type="entry name" value="Ferritin_like"/>
    <property type="match status" value="1"/>
</dbReference>
<dbReference type="SUPFAM" id="SSF47240">
    <property type="entry name" value="Ferritin-like"/>
    <property type="match status" value="1"/>
</dbReference>
<dbReference type="Pfam" id="PF04305">
    <property type="entry name" value="DUF455"/>
    <property type="match status" value="1"/>
</dbReference>
<dbReference type="Proteomes" id="UP000604083">
    <property type="component" value="Unassembled WGS sequence"/>
</dbReference>
<organism evidence="2 3">
    <name type="scientific">Roseibacillus ishigakijimensis</name>
    <dbReference type="NCBI Taxonomy" id="454146"/>
    <lineage>
        <taxon>Bacteria</taxon>
        <taxon>Pseudomonadati</taxon>
        <taxon>Verrucomicrobiota</taxon>
        <taxon>Verrucomicrobiia</taxon>
        <taxon>Verrucomicrobiales</taxon>
        <taxon>Verrucomicrobiaceae</taxon>
        <taxon>Roseibacillus</taxon>
    </lineage>
</organism>
<reference evidence="2" key="1">
    <citation type="submission" date="2021-01" db="EMBL/GenBank/DDBJ databases">
        <title>Modified the classification status of verrucomicrobia.</title>
        <authorList>
            <person name="Feng X."/>
        </authorList>
    </citation>
    <scope>NUCLEOTIDE SEQUENCE</scope>
    <source>
        <strain evidence="2">KCTC 12986</strain>
    </source>
</reference>
<dbReference type="PANTHER" id="PTHR42782">
    <property type="entry name" value="SI:CH73-314G15.3"/>
    <property type="match status" value="1"/>
</dbReference>
<evidence type="ECO:0000313" key="3">
    <source>
        <dbReference type="Proteomes" id="UP000604083"/>
    </source>
</evidence>
<keyword evidence="3" id="KW-1185">Reference proteome</keyword>
<dbReference type="PANTHER" id="PTHR42782:SF2">
    <property type="entry name" value="3-OXOACYL-[ACYL-CARRIER-PROTEIN] SYNTHASE-LIKE PROTEIN"/>
    <property type="match status" value="1"/>
</dbReference>
<evidence type="ECO:0000313" key="2">
    <source>
        <dbReference type="EMBL" id="MBK1834069.1"/>
    </source>
</evidence>
<protein>
    <submittedName>
        <fullName evidence="2">DUF455 family protein</fullName>
    </submittedName>
</protein>
<dbReference type="EMBL" id="JAENIO010000017">
    <property type="protein sequence ID" value="MBK1834069.1"/>
    <property type="molecule type" value="Genomic_DNA"/>
</dbReference>
<feature type="region of interest" description="Disordered" evidence="1">
    <location>
        <begin position="17"/>
        <end position="67"/>
    </location>
</feature>
<dbReference type="AlphaFoldDB" id="A0A934RS83"/>
<dbReference type="InterPro" id="IPR009078">
    <property type="entry name" value="Ferritin-like_SF"/>
</dbReference>
<dbReference type="RefSeq" id="WP_200391503.1">
    <property type="nucleotide sequence ID" value="NZ_JAENIO010000017.1"/>
</dbReference>
<evidence type="ECO:0000256" key="1">
    <source>
        <dbReference type="SAM" id="MobiDB-lite"/>
    </source>
</evidence>
<proteinExistence type="predicted"/>
<dbReference type="InterPro" id="IPR007402">
    <property type="entry name" value="DUF455"/>
</dbReference>
<sequence>MTIREFAERILLSDRLADKLAPPPPGLLLDPPKKGSYPTPDLPGRPLTLRPRKNHEARTKIPSPEQLGDEEQRSILLHFFCNHELLAVELMALALLKFPDAPDAFRRGLLHTLRDEQEHTRLYLARMAATGTEFGAHSLSRMIWDHIAPMTSPLEYVSRLSLTFEQSNLDYARYYAAAFERVDDRETASLLGTIYKDEIAHVGYGLKWLRRFKQQKESDWDAWHRSLAHPLTPVRAKAPGGVPFNEEGRRRAGLDTEFIQQLQLYQRSRGRTPHLHLFNPNCEAHAAAANQGKSYQADKAARTLEEDLEALMLAMAHPDDVVLMRRPPGSAHLTRLHEAGLPLPEILPLAQVGDLKTRKIGGFRPWAWSPEASELFRPLSDIPTGQSLFPWREALPAEQFSKILTGRAARQLGLTDNESLVFEDFASARAHLHSRLPEEPLLLKSPLACAGRGQFPVTTTTALAQQEDWLHHILNTQGAVVIEPFCPRLLDFSALYDISRSGQVRFLSFTRLLTDARGHYLGTRVAPKIGQIFPKACTVAFHQPLIATGEGHLSGPDFYKKFLLRELPRLLPGYQGPVAIDAFFYQKEAERIRLRPIVEINARCSMGRIAHQLRRLLAPDEVGELTIARRREFSKTLPDGLPLNDPEQAKGFLALWKHHQ</sequence>
<name>A0A934RS83_9BACT</name>
<gene>
    <name evidence="2" type="ORF">JIN78_08355</name>
</gene>
<comment type="caution">
    <text evidence="2">The sequence shown here is derived from an EMBL/GenBank/DDBJ whole genome shotgun (WGS) entry which is preliminary data.</text>
</comment>
<accession>A0A934RS83</accession>